<keyword evidence="7 16" id="KW-0732">Signal</keyword>
<dbReference type="SUPFAM" id="SSF56935">
    <property type="entry name" value="Porins"/>
    <property type="match status" value="1"/>
</dbReference>
<organism evidence="19 20">
    <name type="scientific">Ramlibacter pinisoli</name>
    <dbReference type="NCBI Taxonomy" id="2682844"/>
    <lineage>
        <taxon>Bacteria</taxon>
        <taxon>Pseudomonadati</taxon>
        <taxon>Pseudomonadota</taxon>
        <taxon>Betaproteobacteria</taxon>
        <taxon>Burkholderiales</taxon>
        <taxon>Comamonadaceae</taxon>
        <taxon>Ramlibacter</taxon>
    </lineage>
</organism>
<dbReference type="PANTHER" id="PTHR32552">
    <property type="entry name" value="FERRICHROME IRON RECEPTOR-RELATED"/>
    <property type="match status" value="1"/>
</dbReference>
<evidence type="ECO:0000256" key="11">
    <source>
        <dbReference type="ARBA" id="ARBA00023136"/>
    </source>
</evidence>
<sequence length="715" mass="76437">MRRTLVAAAVALLGVPAAAQQGAPATAPAEGELRQVVVTPGLGMARPAFDIPASVDVLPGPVLRNDTLGINLSESLARVPGITALNRQNYAQDIQISSRGYGARSTFGVRGLRLYTDGIPATAPDGQSQTSHFDLFSADRMEVLRGPFSALHGNSSGGVISLFTADGGPQTVAEISGAIGSDSIRRVNARLSGQQGAWQYSLSATHFETEGARDWSSAQRRGFNGKFKYNAGPDTTLTLVVNQLDMPEALDPLGLTRAEFEADPTQASPGARPFRTRKAVDQLQLGAILDHRLDAANALKLTTWRGQRGTEQYQAIPPATQVPITQPGGVIDLQREDQGLDAQWVHATRLAGAPFTLTAGVYADELREHRLGFQNFTGPAAAPTELGVRGALRRDEDNRARTVDQYVEGVWSGERFSLTAGLRHSSIVFRSSDHFITGANGDDSGEVAYGATTPVLGVVWHASETLNLYASAGRGFETPTLNELANRPGGGGLNTALQPAVSRQWELGAKARLAGRWQLNAAVFEARTADEIVVLSNSGGRSTFQNAGRTRRHGLELLAAGPLGGGWSTALAATWLQARYDNSFLTCGPPPCTTPTVLVPAGNRIPGIPDRTLFAELAWQHRPWGLETAAEVRHTGRIAVDDLNTDFAAASTIVSLRAALTQPVGRWTMREFLRVDNVADRRYAGSVIVNEGNGRYFEPAPGRTWLLGVNAAYTF</sequence>
<proteinExistence type="inferred from homology"/>
<dbReference type="PROSITE" id="PS52016">
    <property type="entry name" value="TONB_DEPENDENT_REC_3"/>
    <property type="match status" value="1"/>
</dbReference>
<keyword evidence="4 14" id="KW-1134">Transmembrane beta strand</keyword>
<keyword evidence="20" id="KW-1185">Reference proteome</keyword>
<feature type="domain" description="TonB-dependent receptor plug" evidence="18">
    <location>
        <begin position="49"/>
        <end position="159"/>
    </location>
</feature>
<dbReference type="Gene3D" id="2.40.170.20">
    <property type="entry name" value="TonB-dependent receptor, beta-barrel domain"/>
    <property type="match status" value="1"/>
</dbReference>
<dbReference type="Pfam" id="PF07715">
    <property type="entry name" value="Plug"/>
    <property type="match status" value="1"/>
</dbReference>
<evidence type="ECO:0000256" key="10">
    <source>
        <dbReference type="ARBA" id="ARBA00023077"/>
    </source>
</evidence>
<evidence type="ECO:0000256" key="3">
    <source>
        <dbReference type="ARBA" id="ARBA00022448"/>
    </source>
</evidence>
<keyword evidence="11 14" id="KW-0472">Membrane</keyword>
<evidence type="ECO:0000256" key="14">
    <source>
        <dbReference type="PROSITE-ProRule" id="PRU01360"/>
    </source>
</evidence>
<reference evidence="19 20" key="1">
    <citation type="submission" date="2019-12" db="EMBL/GenBank/DDBJ databases">
        <authorList>
            <person name="Huq M.A."/>
        </authorList>
    </citation>
    <scope>NUCLEOTIDE SEQUENCE [LARGE SCALE GENOMIC DNA]</scope>
    <source>
        <strain evidence="19 20">MAH-25</strain>
    </source>
</reference>
<keyword evidence="9" id="KW-0406">Ion transport</keyword>
<evidence type="ECO:0000256" key="8">
    <source>
        <dbReference type="ARBA" id="ARBA00023004"/>
    </source>
</evidence>
<dbReference type="PANTHER" id="PTHR32552:SF68">
    <property type="entry name" value="FERRICHROME OUTER MEMBRANE TRANSPORTER_PHAGE RECEPTOR"/>
    <property type="match status" value="1"/>
</dbReference>
<dbReference type="CDD" id="cd01347">
    <property type="entry name" value="ligand_gated_channel"/>
    <property type="match status" value="1"/>
</dbReference>
<evidence type="ECO:0000256" key="16">
    <source>
        <dbReference type="SAM" id="SignalP"/>
    </source>
</evidence>
<comment type="similarity">
    <text evidence="2 14 15">Belongs to the TonB-dependent receptor family.</text>
</comment>
<keyword evidence="6 14" id="KW-0812">Transmembrane</keyword>
<evidence type="ECO:0000313" key="20">
    <source>
        <dbReference type="Proteomes" id="UP000469385"/>
    </source>
</evidence>
<keyword evidence="13 14" id="KW-0998">Cell outer membrane</keyword>
<evidence type="ECO:0000259" key="18">
    <source>
        <dbReference type="Pfam" id="PF07715"/>
    </source>
</evidence>
<feature type="domain" description="TonB-dependent receptor-like beta-barrel" evidence="17">
    <location>
        <begin position="243"/>
        <end position="677"/>
    </location>
</feature>
<evidence type="ECO:0000256" key="5">
    <source>
        <dbReference type="ARBA" id="ARBA00022496"/>
    </source>
</evidence>
<comment type="subcellular location">
    <subcellularLocation>
        <location evidence="1 14">Cell outer membrane</location>
        <topology evidence="1 14">Multi-pass membrane protein</topology>
    </subcellularLocation>
</comment>
<evidence type="ECO:0000256" key="1">
    <source>
        <dbReference type="ARBA" id="ARBA00004571"/>
    </source>
</evidence>
<evidence type="ECO:0000259" key="17">
    <source>
        <dbReference type="Pfam" id="PF00593"/>
    </source>
</evidence>
<dbReference type="Pfam" id="PF00593">
    <property type="entry name" value="TonB_dep_Rec_b-barrel"/>
    <property type="match status" value="1"/>
</dbReference>
<dbReference type="AlphaFoldDB" id="A0A6N8ISW0"/>
<evidence type="ECO:0000256" key="15">
    <source>
        <dbReference type="RuleBase" id="RU003357"/>
    </source>
</evidence>
<dbReference type="InterPro" id="IPR039426">
    <property type="entry name" value="TonB-dep_rcpt-like"/>
</dbReference>
<dbReference type="InterPro" id="IPR037066">
    <property type="entry name" value="Plug_dom_sf"/>
</dbReference>
<dbReference type="InterPro" id="IPR012910">
    <property type="entry name" value="Plug_dom"/>
</dbReference>
<evidence type="ECO:0000256" key="6">
    <source>
        <dbReference type="ARBA" id="ARBA00022692"/>
    </source>
</evidence>
<gene>
    <name evidence="19" type="ORF">GON04_05835</name>
</gene>
<dbReference type="GO" id="GO:0015344">
    <property type="term" value="F:siderophore uptake transmembrane transporter activity"/>
    <property type="evidence" value="ECO:0007669"/>
    <property type="project" value="TreeGrafter"/>
</dbReference>
<dbReference type="EMBL" id="WSEL01000003">
    <property type="protein sequence ID" value="MVQ28953.1"/>
    <property type="molecule type" value="Genomic_DNA"/>
</dbReference>
<feature type="signal peptide" evidence="16">
    <location>
        <begin position="1"/>
        <end position="19"/>
    </location>
</feature>
<dbReference type="InterPro" id="IPR036942">
    <property type="entry name" value="Beta-barrel_TonB_sf"/>
</dbReference>
<keyword evidence="5" id="KW-0410">Iron transport</keyword>
<evidence type="ECO:0000256" key="13">
    <source>
        <dbReference type="ARBA" id="ARBA00023237"/>
    </source>
</evidence>
<protein>
    <submittedName>
        <fullName evidence="19">TonB-dependent receptor</fullName>
    </submittedName>
</protein>
<evidence type="ECO:0000256" key="12">
    <source>
        <dbReference type="ARBA" id="ARBA00023170"/>
    </source>
</evidence>
<keyword evidence="8" id="KW-0408">Iron</keyword>
<accession>A0A6N8ISW0</accession>
<evidence type="ECO:0000256" key="4">
    <source>
        <dbReference type="ARBA" id="ARBA00022452"/>
    </source>
</evidence>
<feature type="chain" id="PRO_5026889597" evidence="16">
    <location>
        <begin position="20"/>
        <end position="715"/>
    </location>
</feature>
<evidence type="ECO:0000313" key="19">
    <source>
        <dbReference type="EMBL" id="MVQ28953.1"/>
    </source>
</evidence>
<comment type="caution">
    <text evidence="19">The sequence shown here is derived from an EMBL/GenBank/DDBJ whole genome shotgun (WGS) entry which is preliminary data.</text>
</comment>
<keyword evidence="12 19" id="KW-0675">Receptor</keyword>
<evidence type="ECO:0000256" key="7">
    <source>
        <dbReference type="ARBA" id="ARBA00022729"/>
    </source>
</evidence>
<evidence type="ECO:0000256" key="2">
    <source>
        <dbReference type="ARBA" id="ARBA00009810"/>
    </source>
</evidence>
<keyword evidence="10 15" id="KW-0798">TonB box</keyword>
<dbReference type="RefSeq" id="WP_157397006.1">
    <property type="nucleotide sequence ID" value="NZ_WSEL01000003.1"/>
</dbReference>
<keyword evidence="3 14" id="KW-0813">Transport</keyword>
<dbReference type="InterPro" id="IPR000531">
    <property type="entry name" value="Beta-barrel_TonB"/>
</dbReference>
<dbReference type="GO" id="GO:0009279">
    <property type="term" value="C:cell outer membrane"/>
    <property type="evidence" value="ECO:0007669"/>
    <property type="project" value="UniProtKB-SubCell"/>
</dbReference>
<name>A0A6N8ISW0_9BURK</name>
<dbReference type="Proteomes" id="UP000469385">
    <property type="component" value="Unassembled WGS sequence"/>
</dbReference>
<evidence type="ECO:0000256" key="9">
    <source>
        <dbReference type="ARBA" id="ARBA00023065"/>
    </source>
</evidence>
<dbReference type="Gene3D" id="2.170.130.10">
    <property type="entry name" value="TonB-dependent receptor, plug domain"/>
    <property type="match status" value="1"/>
</dbReference>